<dbReference type="InterPro" id="IPR014998">
    <property type="entry name" value="DUF1848"/>
</dbReference>
<evidence type="ECO:0000313" key="2">
    <source>
        <dbReference type="Proteomes" id="UP000190423"/>
    </source>
</evidence>
<proteinExistence type="predicted"/>
<keyword evidence="2" id="KW-1185">Reference proteome</keyword>
<dbReference type="AlphaFoldDB" id="A0A1T4JIG9"/>
<accession>A0A1T4JIG9</accession>
<reference evidence="1 2" key="1">
    <citation type="submission" date="2017-02" db="EMBL/GenBank/DDBJ databases">
        <authorList>
            <person name="Peterson S.W."/>
        </authorList>
    </citation>
    <scope>NUCLEOTIDE SEQUENCE [LARGE SCALE GENOMIC DNA]</scope>
    <source>
        <strain evidence="1 2">ATCC BAA-908</strain>
    </source>
</reference>
<dbReference type="Pfam" id="PF08902">
    <property type="entry name" value="DUF1848"/>
    <property type="match status" value="1"/>
</dbReference>
<dbReference type="Proteomes" id="UP000190423">
    <property type="component" value="Unassembled WGS sequence"/>
</dbReference>
<protein>
    <recommendedName>
        <fullName evidence="3">DNA repair photolyase</fullName>
    </recommendedName>
</protein>
<organism evidence="1 2">
    <name type="scientific">Treponema porcinum</name>
    <dbReference type="NCBI Taxonomy" id="261392"/>
    <lineage>
        <taxon>Bacteria</taxon>
        <taxon>Pseudomonadati</taxon>
        <taxon>Spirochaetota</taxon>
        <taxon>Spirochaetia</taxon>
        <taxon>Spirochaetales</taxon>
        <taxon>Treponemataceae</taxon>
        <taxon>Treponema</taxon>
    </lineage>
</organism>
<evidence type="ECO:0000313" key="1">
    <source>
        <dbReference type="EMBL" id="SJZ29933.1"/>
    </source>
</evidence>
<evidence type="ECO:0008006" key="3">
    <source>
        <dbReference type="Google" id="ProtNLM"/>
    </source>
</evidence>
<gene>
    <name evidence="1" type="ORF">SAMN02745149_00342</name>
</gene>
<dbReference type="EMBL" id="FUWG01000002">
    <property type="protein sequence ID" value="SJZ29933.1"/>
    <property type="molecule type" value="Genomic_DNA"/>
</dbReference>
<name>A0A1T4JIG9_TREPO</name>
<sequence>MVRNPINVHRVSKISISPQNVECFVFWTKNPSDDFITTLKKLDNLGYKYYFQFTITSYSQDIEKNVPHKKEIIEKFIKLSEQIGREKVIWRYDPIILTEKYNMKYHIKYFDWIAENLHNHTDKVIISFVDCYPKIKKRLTDGQIIELNEGQMKSLAENFKAIAQKYGLLIESCSEKINLDDIGIPHGHCIDGELINLICKKEFVHEKDKNQRKECGCVKSIDVGAYNTCMHNCAYCYALNNYNSLEQIKQNPSSPLLCSELTADDKVTDREVLKLEEKN</sequence>